<keyword evidence="2 4" id="KW-0575">Peroxidase</keyword>
<accession>A0ABX8B0L1</accession>
<dbReference type="PROSITE" id="PS51352">
    <property type="entry name" value="THIOREDOXIN_2"/>
    <property type="match status" value="1"/>
</dbReference>
<feature type="chain" id="PRO_5045344514" description="Glutathione peroxidase" evidence="6">
    <location>
        <begin position="23"/>
        <end position="220"/>
    </location>
</feature>
<dbReference type="InterPro" id="IPR029759">
    <property type="entry name" value="GPX_AS"/>
</dbReference>
<dbReference type="InterPro" id="IPR000889">
    <property type="entry name" value="Glutathione_peroxidase"/>
</dbReference>
<dbReference type="PANTHER" id="PTHR11592:SF78">
    <property type="entry name" value="GLUTATHIONE PEROXIDASE"/>
    <property type="match status" value="1"/>
</dbReference>
<evidence type="ECO:0000256" key="2">
    <source>
        <dbReference type="ARBA" id="ARBA00022559"/>
    </source>
</evidence>
<dbReference type="EMBL" id="CP072642">
    <property type="protein sequence ID" value="QUV93116.1"/>
    <property type="molecule type" value="Genomic_DNA"/>
</dbReference>
<keyword evidence="3 4" id="KW-0560">Oxidoreductase</keyword>
<dbReference type="PROSITE" id="PS51257">
    <property type="entry name" value="PROKAR_LIPOPROTEIN"/>
    <property type="match status" value="1"/>
</dbReference>
<dbReference type="InterPro" id="IPR036249">
    <property type="entry name" value="Thioredoxin-like_sf"/>
</dbReference>
<evidence type="ECO:0000256" key="4">
    <source>
        <dbReference type="RuleBase" id="RU000499"/>
    </source>
</evidence>
<dbReference type="InterPro" id="IPR013766">
    <property type="entry name" value="Thioredoxin_domain"/>
</dbReference>
<dbReference type="PRINTS" id="PR01011">
    <property type="entry name" value="GLUTPROXDASE"/>
</dbReference>
<dbReference type="Gene3D" id="3.40.30.10">
    <property type="entry name" value="Glutaredoxin"/>
    <property type="match status" value="1"/>
</dbReference>
<keyword evidence="9" id="KW-1185">Reference proteome</keyword>
<protein>
    <recommendedName>
        <fullName evidence="4">Glutathione peroxidase</fullName>
    </recommendedName>
</protein>
<evidence type="ECO:0000256" key="1">
    <source>
        <dbReference type="ARBA" id="ARBA00006926"/>
    </source>
</evidence>
<evidence type="ECO:0000256" key="3">
    <source>
        <dbReference type="ARBA" id="ARBA00023002"/>
    </source>
</evidence>
<dbReference type="PROSITE" id="PS51355">
    <property type="entry name" value="GLUTATHIONE_PEROXID_3"/>
    <property type="match status" value="1"/>
</dbReference>
<evidence type="ECO:0000313" key="8">
    <source>
        <dbReference type="EMBL" id="QUV93116.1"/>
    </source>
</evidence>
<sequence length="220" mass="23486">MNRNVLFSLVLTALLGAGCMAAADPARSSATSQPEGGTSPVTSPADTNPNPTPGCPPALDFTMKSIDGKDINLCAYKGNVLLIVNVASRCGYTPQYKGLEALNQKYRARGLRVLGFPANDFGAQEPGTDAEIKEFCTSNYGVQFDMFSKITVKGPNKHPLYQYLTSGGGNEKLAGEVRWNFQKYLIGRDGKLRAVFPSSVDPMSDELTKAIEAALAEPAA</sequence>
<reference evidence="8 9" key="1">
    <citation type="submission" date="2021-03" db="EMBL/GenBank/DDBJ databases">
        <title>Genomic and phenotypic characterization of Chloracidobacterium isolates provides evidence for multiple species.</title>
        <authorList>
            <person name="Saini M.K."/>
            <person name="Costas A.M.G."/>
            <person name="Tank M."/>
            <person name="Bryant D.A."/>
        </authorList>
    </citation>
    <scope>NUCLEOTIDE SEQUENCE [LARGE SCALE GENOMIC DNA]</scope>
    <source>
        <strain evidence="8 9">N</strain>
    </source>
</reference>
<comment type="similarity">
    <text evidence="1 4">Belongs to the glutathione peroxidase family.</text>
</comment>
<feature type="domain" description="Thioredoxin" evidence="7">
    <location>
        <begin position="52"/>
        <end position="216"/>
    </location>
</feature>
<dbReference type="GO" id="GO:0004601">
    <property type="term" value="F:peroxidase activity"/>
    <property type="evidence" value="ECO:0007669"/>
    <property type="project" value="UniProtKB-KW"/>
</dbReference>
<dbReference type="Pfam" id="PF00255">
    <property type="entry name" value="GSHPx"/>
    <property type="match status" value="1"/>
</dbReference>
<feature type="signal peptide" evidence="6">
    <location>
        <begin position="1"/>
        <end position="22"/>
    </location>
</feature>
<evidence type="ECO:0000256" key="5">
    <source>
        <dbReference type="SAM" id="MobiDB-lite"/>
    </source>
</evidence>
<evidence type="ECO:0000259" key="7">
    <source>
        <dbReference type="PROSITE" id="PS51352"/>
    </source>
</evidence>
<dbReference type="RefSeq" id="WP_211421527.1">
    <property type="nucleotide sequence ID" value="NZ_CP072642.1"/>
</dbReference>
<evidence type="ECO:0000256" key="6">
    <source>
        <dbReference type="SAM" id="SignalP"/>
    </source>
</evidence>
<dbReference type="Proteomes" id="UP000677668">
    <property type="component" value="Chromosome 1"/>
</dbReference>
<feature type="region of interest" description="Disordered" evidence="5">
    <location>
        <begin position="26"/>
        <end position="55"/>
    </location>
</feature>
<dbReference type="PROSITE" id="PS00460">
    <property type="entry name" value="GLUTATHIONE_PEROXID_1"/>
    <property type="match status" value="1"/>
</dbReference>
<keyword evidence="6" id="KW-0732">Signal</keyword>
<organism evidence="8 9">
    <name type="scientific">Chloracidobacterium sp. N</name>
    <dbReference type="NCBI Taxonomy" id="2821540"/>
    <lineage>
        <taxon>Bacteria</taxon>
        <taxon>Pseudomonadati</taxon>
        <taxon>Acidobacteriota</taxon>
        <taxon>Terriglobia</taxon>
        <taxon>Terriglobales</taxon>
        <taxon>Acidobacteriaceae</taxon>
        <taxon>Chloracidobacterium</taxon>
        <taxon>Chloracidobacterium aggregatum</taxon>
    </lineage>
</organism>
<feature type="compositionally biased region" description="Polar residues" evidence="5">
    <location>
        <begin position="28"/>
        <end position="49"/>
    </location>
</feature>
<gene>
    <name evidence="8" type="ORF">J8C05_06935</name>
</gene>
<proteinExistence type="inferred from homology"/>
<name>A0ABX8B0L1_9BACT</name>
<evidence type="ECO:0000313" key="9">
    <source>
        <dbReference type="Proteomes" id="UP000677668"/>
    </source>
</evidence>
<dbReference type="PANTHER" id="PTHR11592">
    <property type="entry name" value="GLUTATHIONE PEROXIDASE"/>
    <property type="match status" value="1"/>
</dbReference>
<dbReference type="SUPFAM" id="SSF52833">
    <property type="entry name" value="Thioredoxin-like"/>
    <property type="match status" value="1"/>
</dbReference>
<dbReference type="CDD" id="cd00340">
    <property type="entry name" value="GSH_Peroxidase"/>
    <property type="match status" value="1"/>
</dbReference>